<reference evidence="9 10" key="1">
    <citation type="submission" date="2019-10" db="EMBL/GenBank/DDBJ databases">
        <title>Genomic analysis of Raineyella sp. CBA3103.</title>
        <authorList>
            <person name="Roh S.W."/>
        </authorList>
    </citation>
    <scope>NUCLEOTIDE SEQUENCE [LARGE SCALE GENOMIC DNA]</scope>
    <source>
        <strain evidence="9 10">CBA3103</strain>
    </source>
</reference>
<dbReference type="Pfam" id="PF00999">
    <property type="entry name" value="Na_H_Exchanger"/>
    <property type="match status" value="1"/>
</dbReference>
<dbReference type="PANTHER" id="PTHR42751:SF1">
    <property type="entry name" value="CATION_PROTON ANTIPORTER YBAL-RELATED"/>
    <property type="match status" value="1"/>
</dbReference>
<evidence type="ECO:0000259" key="8">
    <source>
        <dbReference type="PROSITE" id="PS51201"/>
    </source>
</evidence>
<sequence length="532" mass="56614">MDTAVIYLAITFALGFGVTLVRLPPLVGFLAAGFVLKALGVGTAPYLHLLSDLGVTMLMFTIGLKLDVRMLLRKVAWGTSLPHMVFSTLIGAGFLGLLAVVGAPMLDRADPATLLLLGFALSFSSTVFAAKVLEERSDDGSLYGRTALAILVLQDIVAVAFLAAREGWQPGPRILALALLWPITLLLRRIWHSVGRDELQVLFGIGVALVPGAWLFDWAGLTGDLGALVVGLLLASSKRAASLSTALFSIKEVLLVGFFLTIGVDSTLTLPSVLMGIGLLALLPVQAFLYIVLQRLFGLRNRTAVLSGFILGTFSEFGLIVTAFAADRGLVQADWLPALSVAVAGSFILAAVANRRGTRLIEWLTDVLPSRAAARIIPEDRPVTLGDVRAIVLGMGRIGASAYDHLAHEYGLSVVGVENNLDRAADLRRRGMNVIVADATDAEFWQRLHPSHTVAIVVLAMPEHGSNLFALHKVEASEFDGTIAAVAHNDDDVREIRALGVEAVFHLYDGAGDSLADRAAVQAGVRPVDGTE</sequence>
<dbReference type="Gene3D" id="1.20.1530.20">
    <property type="match status" value="1"/>
</dbReference>
<evidence type="ECO:0000313" key="9">
    <source>
        <dbReference type="EMBL" id="QGF23714.1"/>
    </source>
</evidence>
<keyword evidence="3" id="KW-0813">Transport</keyword>
<organism evidence="9 10">
    <name type="scientific">Raineyella fluvialis</name>
    <dbReference type="NCBI Taxonomy" id="2662261"/>
    <lineage>
        <taxon>Bacteria</taxon>
        <taxon>Bacillati</taxon>
        <taxon>Actinomycetota</taxon>
        <taxon>Actinomycetes</taxon>
        <taxon>Propionibacteriales</taxon>
        <taxon>Propionibacteriaceae</taxon>
        <taxon>Raineyella</taxon>
    </lineage>
</organism>
<dbReference type="GO" id="GO:0006813">
    <property type="term" value="P:potassium ion transport"/>
    <property type="evidence" value="ECO:0007669"/>
    <property type="project" value="InterPro"/>
</dbReference>
<evidence type="ECO:0000256" key="1">
    <source>
        <dbReference type="ARBA" id="ARBA00004141"/>
    </source>
</evidence>
<dbReference type="PROSITE" id="PS51201">
    <property type="entry name" value="RCK_N"/>
    <property type="match status" value="1"/>
</dbReference>
<keyword evidence="5 7" id="KW-1133">Transmembrane helix</keyword>
<evidence type="ECO:0000256" key="3">
    <source>
        <dbReference type="ARBA" id="ARBA00022448"/>
    </source>
</evidence>
<dbReference type="AlphaFoldDB" id="A0A5Q2FE34"/>
<dbReference type="RefSeq" id="WP_153572244.1">
    <property type="nucleotide sequence ID" value="NZ_CP045725.1"/>
</dbReference>
<feature type="transmembrane region" description="Helical" evidence="7">
    <location>
        <begin position="174"/>
        <end position="191"/>
    </location>
</feature>
<dbReference type="Proteomes" id="UP000386847">
    <property type="component" value="Chromosome"/>
</dbReference>
<feature type="transmembrane region" description="Helical" evidence="7">
    <location>
        <begin position="142"/>
        <end position="162"/>
    </location>
</feature>
<evidence type="ECO:0000313" key="10">
    <source>
        <dbReference type="Proteomes" id="UP000386847"/>
    </source>
</evidence>
<dbReference type="SUPFAM" id="SSF51735">
    <property type="entry name" value="NAD(P)-binding Rossmann-fold domains"/>
    <property type="match status" value="1"/>
</dbReference>
<evidence type="ECO:0000256" key="6">
    <source>
        <dbReference type="ARBA" id="ARBA00023136"/>
    </source>
</evidence>
<gene>
    <name evidence="9" type="ORF">Rai3103_08555</name>
</gene>
<dbReference type="GO" id="GO:0015297">
    <property type="term" value="F:antiporter activity"/>
    <property type="evidence" value="ECO:0007669"/>
    <property type="project" value="InterPro"/>
</dbReference>
<dbReference type="KEGG" id="rain:Rai3103_08555"/>
<feature type="transmembrane region" description="Helical" evidence="7">
    <location>
        <begin position="304"/>
        <end position="323"/>
    </location>
</feature>
<feature type="transmembrane region" description="Helical" evidence="7">
    <location>
        <begin position="6"/>
        <end position="34"/>
    </location>
</feature>
<keyword evidence="6 7" id="KW-0472">Membrane</keyword>
<keyword evidence="10" id="KW-1185">Reference proteome</keyword>
<evidence type="ECO:0000256" key="5">
    <source>
        <dbReference type="ARBA" id="ARBA00022989"/>
    </source>
</evidence>
<feature type="domain" description="RCK N-terminal" evidence="8">
    <location>
        <begin position="387"/>
        <end position="505"/>
    </location>
</feature>
<dbReference type="Pfam" id="PF02254">
    <property type="entry name" value="TrkA_N"/>
    <property type="match status" value="1"/>
</dbReference>
<dbReference type="InterPro" id="IPR003148">
    <property type="entry name" value="RCK_N"/>
</dbReference>
<feature type="transmembrane region" description="Helical" evidence="7">
    <location>
        <begin position="46"/>
        <end position="64"/>
    </location>
</feature>
<dbReference type="PANTHER" id="PTHR42751">
    <property type="entry name" value="SODIUM/HYDROGEN EXCHANGER FAMILY/TRKA DOMAIN PROTEIN"/>
    <property type="match status" value="1"/>
</dbReference>
<feature type="transmembrane region" description="Helical" evidence="7">
    <location>
        <begin position="203"/>
        <end position="234"/>
    </location>
</feature>
<dbReference type="GO" id="GO:0016020">
    <property type="term" value="C:membrane"/>
    <property type="evidence" value="ECO:0007669"/>
    <property type="project" value="UniProtKB-SubCell"/>
</dbReference>
<dbReference type="InterPro" id="IPR006153">
    <property type="entry name" value="Cation/H_exchanger_TM"/>
</dbReference>
<dbReference type="InterPro" id="IPR038770">
    <property type="entry name" value="Na+/solute_symporter_sf"/>
</dbReference>
<evidence type="ECO:0000256" key="2">
    <source>
        <dbReference type="ARBA" id="ARBA00005551"/>
    </source>
</evidence>
<dbReference type="Gene3D" id="3.40.50.720">
    <property type="entry name" value="NAD(P)-binding Rossmann-like Domain"/>
    <property type="match status" value="1"/>
</dbReference>
<evidence type="ECO:0000256" key="7">
    <source>
        <dbReference type="SAM" id="Phobius"/>
    </source>
</evidence>
<evidence type="ECO:0000256" key="4">
    <source>
        <dbReference type="ARBA" id="ARBA00022692"/>
    </source>
</evidence>
<feature type="transmembrane region" description="Helical" evidence="7">
    <location>
        <begin position="335"/>
        <end position="353"/>
    </location>
</feature>
<feature type="transmembrane region" description="Helical" evidence="7">
    <location>
        <begin position="270"/>
        <end position="292"/>
    </location>
</feature>
<accession>A0A5Q2FE34</accession>
<keyword evidence="4 7" id="KW-0812">Transmembrane</keyword>
<feature type="transmembrane region" description="Helical" evidence="7">
    <location>
        <begin position="113"/>
        <end position="130"/>
    </location>
</feature>
<feature type="transmembrane region" description="Helical" evidence="7">
    <location>
        <begin position="84"/>
        <end position="106"/>
    </location>
</feature>
<protein>
    <submittedName>
        <fullName evidence="9">Potassium transporter Kef</fullName>
    </submittedName>
</protein>
<name>A0A5Q2FE34_9ACTN</name>
<proteinExistence type="inferred from homology"/>
<dbReference type="GO" id="GO:1902600">
    <property type="term" value="P:proton transmembrane transport"/>
    <property type="evidence" value="ECO:0007669"/>
    <property type="project" value="InterPro"/>
</dbReference>
<dbReference type="EMBL" id="CP045725">
    <property type="protein sequence ID" value="QGF23714.1"/>
    <property type="molecule type" value="Genomic_DNA"/>
</dbReference>
<dbReference type="InterPro" id="IPR036291">
    <property type="entry name" value="NAD(P)-bd_dom_sf"/>
</dbReference>
<comment type="subcellular location">
    <subcellularLocation>
        <location evidence="1">Membrane</location>
        <topology evidence="1">Multi-pass membrane protein</topology>
    </subcellularLocation>
</comment>
<comment type="similarity">
    <text evidence="2">Belongs to the monovalent cation:proton antiporter 2 (CPA2) transporter (TC 2.A.37) family.</text>
</comment>